<accession>A0A858EE45</accession>
<gene>
    <name evidence="1" type="ORF">vBLivaVAfA18_044</name>
</gene>
<name>A0A858EE45_9CAUD</name>
<organism evidence="1 2">
    <name type="scientific">Listeria phage vB_Liva_VAfA18</name>
    <dbReference type="NCBI Taxonomy" id="2712945"/>
    <lineage>
        <taxon>Viruses</taxon>
        <taxon>Duplodnaviria</taxon>
        <taxon>Heunggongvirae</taxon>
        <taxon>Uroviricota</taxon>
        <taxon>Caudoviricetes</taxon>
        <taxon>Herelleviridae</taxon>
        <taxon>Jasinskavirinae</taxon>
        <taxon>Pecentumvirus</taxon>
        <taxon>Pecentumvirus list36</taxon>
    </lineage>
</organism>
<dbReference type="EMBL" id="MN939540">
    <property type="protein sequence ID" value="QIG60968.1"/>
    <property type="molecule type" value="Genomic_DNA"/>
</dbReference>
<evidence type="ECO:0000313" key="1">
    <source>
        <dbReference type="EMBL" id="QIG60968.1"/>
    </source>
</evidence>
<dbReference type="Proteomes" id="UP000609966">
    <property type="component" value="Segment"/>
</dbReference>
<reference evidence="1" key="1">
    <citation type="submission" date="2020-01" db="EMBL/GenBank/DDBJ databases">
        <title>Comparative genomic and phylogenetic analyses of the P100virus genus of Listeria bacteriophages and report of two new members.</title>
        <authorList>
            <person name="Blanco Fernandez M.D."/>
            <person name="Barrios M.E."/>
            <person name="Mbayed V.A."/>
            <person name="Klumpp J."/>
        </authorList>
    </citation>
    <scope>NUCLEOTIDE SEQUENCE</scope>
</reference>
<proteinExistence type="predicted"/>
<protein>
    <submittedName>
        <fullName evidence="1">Uncharacterized protein</fullName>
    </submittedName>
</protein>
<evidence type="ECO:0000313" key="2">
    <source>
        <dbReference type="Proteomes" id="UP000609966"/>
    </source>
</evidence>
<sequence>MNMVDTIKDVIAIMAIKTNEDVEAGKMTYGVENDEFGGLLLVPKKEVEVEVYTEEDFEEPKRENFEEMVKQVLAGTATDDENVTIKLLKEASVEGE</sequence>